<evidence type="ECO:0000313" key="9">
    <source>
        <dbReference type="EMBL" id="NWF07114.1"/>
    </source>
</evidence>
<accession>A0A7Y8GA49</accession>
<evidence type="ECO:0000256" key="7">
    <source>
        <dbReference type="ARBA" id="ARBA00023237"/>
    </source>
</evidence>
<name>A0A7Y8GA49_9PSED</name>
<dbReference type="AlphaFoldDB" id="A0A7Y8GA49"/>
<feature type="signal peptide" evidence="8">
    <location>
        <begin position="1"/>
        <end position="21"/>
    </location>
</feature>
<dbReference type="GO" id="GO:0009279">
    <property type="term" value="C:cell outer membrane"/>
    <property type="evidence" value="ECO:0007669"/>
    <property type="project" value="UniProtKB-SubCell"/>
</dbReference>
<keyword evidence="6" id="KW-0472">Membrane</keyword>
<keyword evidence="7" id="KW-0998">Cell outer membrane</keyword>
<dbReference type="SUPFAM" id="SSF56935">
    <property type="entry name" value="Porins"/>
    <property type="match status" value="1"/>
</dbReference>
<reference evidence="9 10" key="1">
    <citation type="submission" date="2020-04" db="EMBL/GenBank/DDBJ databases">
        <title>Molecular characterization of pseudomonads from Agaricus bisporus reveal novel blotch 2 pathogens in Western Europe.</title>
        <authorList>
            <person name="Taparia T."/>
            <person name="Krijger M."/>
            <person name="Haynes E."/>
            <person name="Elpinstone J.G."/>
            <person name="Noble R."/>
            <person name="Van Der Wolf J."/>
        </authorList>
    </citation>
    <scope>NUCLEOTIDE SEQUENCE [LARGE SCALE GENOMIC DNA]</scope>
    <source>
        <strain evidence="9 10">IPO3765</strain>
    </source>
</reference>
<keyword evidence="5 8" id="KW-0732">Signal</keyword>
<gene>
    <name evidence="9" type="ORF">HX810_05420</name>
</gene>
<dbReference type="RefSeq" id="WP_177023739.1">
    <property type="nucleotide sequence ID" value="NZ_JACAQV010000006.1"/>
</dbReference>
<evidence type="ECO:0000256" key="6">
    <source>
        <dbReference type="ARBA" id="ARBA00023136"/>
    </source>
</evidence>
<evidence type="ECO:0000313" key="10">
    <source>
        <dbReference type="Proteomes" id="UP000561369"/>
    </source>
</evidence>
<sequence length="373" mass="41076">MFFKKTLALMFLYICAHESYAAATFPSGYGIKNSSMGGASIALPYDALAPANNPAGLSHLEDRADISVKAVRALGHNSYGDEKNQNSLNMLSAFPEFGIAYGVNEKLFLGLAVYGSGLQAVYDRPISPDINLKNLEINMTSLSIAPTLAYKVSENFTIGASPIIQYSTFNAQGFPGVKSRDDTAHGFGYKVGLLWDVTEKLSLGVAYSPRIKMSSFNYYRNNILSSSDGRYDIAEQASIGLSYRPVQNLTFAVDYLRYFWKDVDFFKTSEFPNQDVWRIGAAFDVTNKLSIRAGYYYSSDLYNSEFNNLNFIGPAISTRSYSAGFSYSLMNGYELSAGIERAVPRSLRGTGASQGTNIDINYGFFLLGVSKKF</sequence>
<keyword evidence="3" id="KW-1134">Transmembrane beta strand</keyword>
<evidence type="ECO:0000256" key="4">
    <source>
        <dbReference type="ARBA" id="ARBA00022692"/>
    </source>
</evidence>
<evidence type="ECO:0000256" key="5">
    <source>
        <dbReference type="ARBA" id="ARBA00022729"/>
    </source>
</evidence>
<dbReference type="GO" id="GO:0015483">
    <property type="term" value="F:long-chain fatty acid transporting porin activity"/>
    <property type="evidence" value="ECO:0007669"/>
    <property type="project" value="TreeGrafter"/>
</dbReference>
<comment type="subcellular location">
    <subcellularLocation>
        <location evidence="1">Cell outer membrane</location>
        <topology evidence="1">Multi-pass membrane protein</topology>
    </subcellularLocation>
</comment>
<dbReference type="PANTHER" id="PTHR35093:SF8">
    <property type="entry name" value="OUTER MEMBRANE PROTEIN NMB0088-RELATED"/>
    <property type="match status" value="1"/>
</dbReference>
<dbReference type="PANTHER" id="PTHR35093">
    <property type="entry name" value="OUTER MEMBRANE PROTEIN NMB0088-RELATED"/>
    <property type="match status" value="1"/>
</dbReference>
<organism evidence="9 10">
    <name type="scientific">Pseudomonas salomonii</name>
    <dbReference type="NCBI Taxonomy" id="191391"/>
    <lineage>
        <taxon>Bacteria</taxon>
        <taxon>Pseudomonadati</taxon>
        <taxon>Pseudomonadota</taxon>
        <taxon>Gammaproteobacteria</taxon>
        <taxon>Pseudomonadales</taxon>
        <taxon>Pseudomonadaceae</taxon>
        <taxon>Pseudomonas</taxon>
    </lineage>
</organism>
<keyword evidence="4" id="KW-0812">Transmembrane</keyword>
<comment type="similarity">
    <text evidence="2">Belongs to the OmpP1/FadL family.</text>
</comment>
<evidence type="ECO:0000256" key="1">
    <source>
        <dbReference type="ARBA" id="ARBA00004571"/>
    </source>
</evidence>
<dbReference type="Proteomes" id="UP000561369">
    <property type="component" value="Unassembled WGS sequence"/>
</dbReference>
<evidence type="ECO:0000256" key="2">
    <source>
        <dbReference type="ARBA" id="ARBA00008163"/>
    </source>
</evidence>
<dbReference type="Gene3D" id="2.40.160.60">
    <property type="entry name" value="Outer membrane protein transport protein (OMPP1/FadL/TodX)"/>
    <property type="match status" value="1"/>
</dbReference>
<evidence type="ECO:0000256" key="3">
    <source>
        <dbReference type="ARBA" id="ARBA00022452"/>
    </source>
</evidence>
<proteinExistence type="inferred from homology"/>
<evidence type="ECO:0000256" key="8">
    <source>
        <dbReference type="SAM" id="SignalP"/>
    </source>
</evidence>
<dbReference type="InterPro" id="IPR005017">
    <property type="entry name" value="OMPP1/FadL/TodX"/>
</dbReference>
<feature type="chain" id="PRO_5031324523" evidence="8">
    <location>
        <begin position="22"/>
        <end position="373"/>
    </location>
</feature>
<dbReference type="EMBL" id="JACAQV010000006">
    <property type="protein sequence ID" value="NWF07114.1"/>
    <property type="molecule type" value="Genomic_DNA"/>
</dbReference>
<protein>
    <submittedName>
        <fullName evidence="9">Outer membrane protein transport protein</fullName>
    </submittedName>
</protein>
<comment type="caution">
    <text evidence="9">The sequence shown here is derived from an EMBL/GenBank/DDBJ whole genome shotgun (WGS) entry which is preliminary data.</text>
</comment>
<dbReference type="Pfam" id="PF03349">
    <property type="entry name" value="Toluene_X"/>
    <property type="match status" value="1"/>
</dbReference>